<dbReference type="Proteomes" id="UP000737171">
    <property type="component" value="Unassembled WGS sequence"/>
</dbReference>
<protein>
    <recommendedName>
        <fullName evidence="3">Type III secretion protein</fullName>
    </recommendedName>
</protein>
<gene>
    <name evidence="1" type="ORF">HLB44_09715</name>
</gene>
<organism evidence="1 2">
    <name type="scientific">Pseudaquabacterium terrae</name>
    <dbReference type="NCBI Taxonomy" id="2732868"/>
    <lineage>
        <taxon>Bacteria</taxon>
        <taxon>Pseudomonadati</taxon>
        <taxon>Pseudomonadota</taxon>
        <taxon>Betaproteobacteria</taxon>
        <taxon>Burkholderiales</taxon>
        <taxon>Sphaerotilaceae</taxon>
        <taxon>Pseudaquabacterium</taxon>
    </lineage>
</organism>
<reference evidence="1 2" key="1">
    <citation type="submission" date="2020-05" db="EMBL/GenBank/DDBJ databases">
        <title>Aquincola sp. isolate from soil.</title>
        <authorList>
            <person name="Han J."/>
            <person name="Kim D.-U."/>
        </authorList>
    </citation>
    <scope>NUCLEOTIDE SEQUENCE [LARGE SCALE GENOMIC DNA]</scope>
    <source>
        <strain evidence="1 2">S2</strain>
    </source>
</reference>
<accession>A0ABX2EF66</accession>
<keyword evidence="2" id="KW-1185">Reference proteome</keyword>
<proteinExistence type="predicted"/>
<evidence type="ECO:0008006" key="3">
    <source>
        <dbReference type="Google" id="ProtNLM"/>
    </source>
</evidence>
<dbReference type="RefSeq" id="WP_173122388.1">
    <property type="nucleotide sequence ID" value="NZ_JABRWJ010000003.1"/>
</dbReference>
<name>A0ABX2EF66_9BURK</name>
<comment type="caution">
    <text evidence="1">The sequence shown here is derived from an EMBL/GenBank/DDBJ whole genome shotgun (WGS) entry which is preliminary data.</text>
</comment>
<sequence>MSFEIAAAAALGPSAAGAASAASPVQVGYGVSLTDIGSFQQALAGAQARLEAQPVQPTSEVSKQLMTPFEHINSEAAKLSSQAQAATAGGRDMSPSDVVLLTMRCQEFMFHCQLTSNIANRTSDGLQQLFRQQA</sequence>
<dbReference type="EMBL" id="JABRWJ010000003">
    <property type="protein sequence ID" value="NRF67259.1"/>
    <property type="molecule type" value="Genomic_DNA"/>
</dbReference>
<evidence type="ECO:0000313" key="2">
    <source>
        <dbReference type="Proteomes" id="UP000737171"/>
    </source>
</evidence>
<evidence type="ECO:0000313" key="1">
    <source>
        <dbReference type="EMBL" id="NRF67259.1"/>
    </source>
</evidence>